<evidence type="ECO:0000256" key="1">
    <source>
        <dbReference type="SAM" id="MobiDB-lite"/>
    </source>
</evidence>
<evidence type="ECO:0000313" key="4">
    <source>
        <dbReference type="EMBL" id="QBI54764.1"/>
    </source>
</evidence>
<feature type="region of interest" description="Disordered" evidence="1">
    <location>
        <begin position="148"/>
        <end position="222"/>
    </location>
</feature>
<dbReference type="KEGG" id="strr:EKD16_14930"/>
<dbReference type="EMBL" id="CP036455">
    <property type="protein sequence ID" value="QBI54764.1"/>
    <property type="molecule type" value="Genomic_DNA"/>
</dbReference>
<evidence type="ECO:0000256" key="2">
    <source>
        <dbReference type="SAM" id="Phobius"/>
    </source>
</evidence>
<dbReference type="Proteomes" id="UP000292235">
    <property type="component" value="Chromosome"/>
</dbReference>
<gene>
    <name evidence="4" type="ORF">EKD16_14930</name>
</gene>
<name>A0A4P6Q757_9ACTN</name>
<dbReference type="Pfam" id="PF23636">
    <property type="entry name" value="DUF7144"/>
    <property type="match status" value="1"/>
</dbReference>
<proteinExistence type="predicted"/>
<dbReference type="OrthoDB" id="4482242at2"/>
<accession>A0A4P6Q757</accession>
<feature type="transmembrane region" description="Helical" evidence="2">
    <location>
        <begin position="9"/>
        <end position="33"/>
    </location>
</feature>
<dbReference type="AlphaFoldDB" id="A0A4P6Q757"/>
<evidence type="ECO:0000259" key="3">
    <source>
        <dbReference type="Pfam" id="PF23636"/>
    </source>
</evidence>
<reference evidence="4 5" key="1">
    <citation type="submission" date="2019-02" db="EMBL/GenBank/DDBJ databases">
        <authorList>
            <person name="Khodamoradi S."/>
            <person name="Hahnke R.L."/>
            <person name="Kaempfer P."/>
            <person name="Schumann P."/>
            <person name="Rohde M."/>
            <person name="Steinert M."/>
            <person name="Luzhetskyy A."/>
            <person name="Wink J."/>
            <person name="Ruckert C."/>
        </authorList>
    </citation>
    <scope>NUCLEOTIDE SEQUENCE [LARGE SCALE GENOMIC DNA]</scope>
    <source>
        <strain evidence="4 5">M2</strain>
    </source>
</reference>
<feature type="compositionally biased region" description="Basic and acidic residues" evidence="1">
    <location>
        <begin position="179"/>
        <end position="192"/>
    </location>
</feature>
<dbReference type="InterPro" id="IPR055568">
    <property type="entry name" value="DUF7144"/>
</dbReference>
<keyword evidence="2" id="KW-1133">Transmembrane helix</keyword>
<protein>
    <recommendedName>
        <fullName evidence="3">DUF7144 domain-containing protein</fullName>
    </recommendedName>
</protein>
<sequence>MQRSRVNGWAIFAATMLFVVGAVNIVQGVVAMFTPEYFVAAEGEILVFGYTTWGLILGIWGIVLVLAGAAMLSGRMWARALTVVLAALNAFAQLAFIDSYPVWSLVVIAIDVLLVYGVTAGWRHGRVQEATGGADAYAAGRADARSAAADREAAGEGESAGEGVGRGREQAEEAGGGGTRERAPEAGERERTYGGASTQQARQAAMERPPGTRPGKHEHPTS</sequence>
<feature type="transmembrane region" description="Helical" evidence="2">
    <location>
        <begin position="102"/>
        <end position="122"/>
    </location>
</feature>
<organism evidence="4 5">
    <name type="scientific">Streptomonospora litoralis</name>
    <dbReference type="NCBI Taxonomy" id="2498135"/>
    <lineage>
        <taxon>Bacteria</taxon>
        <taxon>Bacillati</taxon>
        <taxon>Actinomycetota</taxon>
        <taxon>Actinomycetes</taxon>
        <taxon>Streptosporangiales</taxon>
        <taxon>Nocardiopsidaceae</taxon>
        <taxon>Streptomonospora</taxon>
    </lineage>
</organism>
<keyword evidence="2" id="KW-0472">Membrane</keyword>
<feature type="domain" description="DUF7144" evidence="3">
    <location>
        <begin position="9"/>
        <end position="122"/>
    </location>
</feature>
<feature type="transmembrane region" description="Helical" evidence="2">
    <location>
        <begin position="45"/>
        <end position="69"/>
    </location>
</feature>
<dbReference type="RefSeq" id="WP_131098885.1">
    <property type="nucleotide sequence ID" value="NZ_CP036455.1"/>
</dbReference>
<feature type="transmembrane region" description="Helical" evidence="2">
    <location>
        <begin position="76"/>
        <end position="96"/>
    </location>
</feature>
<evidence type="ECO:0000313" key="5">
    <source>
        <dbReference type="Proteomes" id="UP000292235"/>
    </source>
</evidence>
<keyword evidence="5" id="KW-1185">Reference proteome</keyword>
<keyword evidence="2" id="KW-0812">Transmembrane</keyword>